<proteinExistence type="predicted"/>
<organism evidence="1 2">
    <name type="scientific">Gossypium arboreum</name>
    <name type="common">Tree cotton</name>
    <name type="synonym">Gossypium nanking</name>
    <dbReference type="NCBI Taxonomy" id="29729"/>
    <lineage>
        <taxon>Eukaryota</taxon>
        <taxon>Viridiplantae</taxon>
        <taxon>Streptophyta</taxon>
        <taxon>Embryophyta</taxon>
        <taxon>Tracheophyta</taxon>
        <taxon>Spermatophyta</taxon>
        <taxon>Magnoliopsida</taxon>
        <taxon>eudicotyledons</taxon>
        <taxon>Gunneridae</taxon>
        <taxon>Pentapetalae</taxon>
        <taxon>rosids</taxon>
        <taxon>malvids</taxon>
        <taxon>Malvales</taxon>
        <taxon>Malvaceae</taxon>
        <taxon>Malvoideae</taxon>
        <taxon>Gossypium</taxon>
    </lineage>
</organism>
<gene>
    <name evidence="1" type="ORF">F383_00411</name>
</gene>
<dbReference type="EMBL" id="KN410710">
    <property type="protein sequence ID" value="KHG18485.1"/>
    <property type="molecule type" value="Genomic_DNA"/>
</dbReference>
<sequence>MYVIRESIDKVPTSEKPRTNLRNRSYMCFRVRPCLGHRHCI</sequence>
<accession>A0A0B0P088</accession>
<name>A0A0B0P088_GOSAR</name>
<dbReference type="AlphaFoldDB" id="A0A0B0P088"/>
<reference evidence="2" key="1">
    <citation type="submission" date="2014-09" db="EMBL/GenBank/DDBJ databases">
        <authorList>
            <person name="Mudge J."/>
            <person name="Ramaraj T."/>
            <person name="Lindquist I.E."/>
            <person name="Bharti A.K."/>
            <person name="Sundararajan A."/>
            <person name="Cameron C.T."/>
            <person name="Woodward J.E."/>
            <person name="May G.D."/>
            <person name="Brubaker C."/>
            <person name="Broadhvest J."/>
            <person name="Wilkins T.A."/>
        </authorList>
    </citation>
    <scope>NUCLEOTIDE SEQUENCE</scope>
    <source>
        <strain evidence="2">cv. AKA8401</strain>
    </source>
</reference>
<protein>
    <submittedName>
        <fullName evidence="1">Uncharacterized protein</fullName>
    </submittedName>
</protein>
<evidence type="ECO:0000313" key="2">
    <source>
        <dbReference type="Proteomes" id="UP000032142"/>
    </source>
</evidence>
<dbReference type="Proteomes" id="UP000032142">
    <property type="component" value="Unassembled WGS sequence"/>
</dbReference>
<evidence type="ECO:0000313" key="1">
    <source>
        <dbReference type="EMBL" id="KHG18485.1"/>
    </source>
</evidence>
<keyword evidence="2" id="KW-1185">Reference proteome</keyword>